<sequence>MTAFNELDFKRKLRENNQQFFLKMVASYEKTIAASMRAQGFKRINQKERTVTFSFGTMTFSRSRWKKGDIIRVPLDEKLGLIPRQRFSQEFLYLVTILASFMPYRKVVEVFDLLQDIGISKNVVHRAVSEAGNLIKQKEEYDSWALSESIERKEKIKTDIIYIEGDGVWVRKSERSSIELSHFVVHTGSDSSCRKKLQNKFEVINSKVKKAKNTLLDYITTNFELAPGTTIITNSDGGKGYTPSSFREFVKFCSKGEHIHFWDPYHVSECIKKNLTPISCDLADAAVKKIRKRDRTGLKVILDTAESLLETDAKIESFQAFKKRIINDFSYTASPKDRGLGDLTIGVMESQHRKMTYRMKKRGMYWSEEGAVAMAQIILLYYSGDLRDIFFGSWRKEYKKIKKLDHFDLVRGENKSEHLIPRARIARDGLTPMIRKL</sequence>
<evidence type="ECO:0000256" key="1">
    <source>
        <dbReference type="ARBA" id="ARBA00006539"/>
    </source>
</evidence>
<evidence type="ECO:0000313" key="3">
    <source>
        <dbReference type="Proteomes" id="UP001529255"/>
    </source>
</evidence>
<name>A0ABT7LQK9_9STRE</name>
<dbReference type="InterPro" id="IPR009620">
    <property type="entry name" value="UPF0236"/>
</dbReference>
<accession>A0ABT7LQK9</accession>
<reference evidence="2 3" key="1">
    <citation type="submission" date="2023-06" db="EMBL/GenBank/DDBJ databases">
        <title>A potential novel species of Streptococcus isolated from human milk sample.</title>
        <authorList>
            <person name="Nguyen H.V."/>
            <person name="Trinh A.T.V."/>
            <person name="Hoang A.T.L."/>
            <person name="Bui L.N.H."/>
            <person name="Tran Q.T.L."/>
            <person name="Trinh T."/>
        </authorList>
    </citation>
    <scope>NUCLEOTIDE SEQUENCE [LARGE SCALE GENOMIC DNA]</scope>
    <source>
        <strain evidence="2 3">VTCC 12812</strain>
    </source>
</reference>
<protein>
    <submittedName>
        <fullName evidence="2">ISLre2 family transposase</fullName>
    </submittedName>
</protein>
<dbReference type="NCBIfam" id="NF033529">
    <property type="entry name" value="transpos_ISLre2"/>
    <property type="match status" value="1"/>
</dbReference>
<comment type="caution">
    <text evidence="2">The sequence shown here is derived from an EMBL/GenBank/DDBJ whole genome shotgun (WGS) entry which is preliminary data.</text>
</comment>
<dbReference type="Proteomes" id="UP001529255">
    <property type="component" value="Unassembled WGS sequence"/>
</dbReference>
<dbReference type="Pfam" id="PF06782">
    <property type="entry name" value="UPF0236"/>
    <property type="match status" value="1"/>
</dbReference>
<dbReference type="RefSeq" id="WP_285955507.1">
    <property type="nucleotide sequence ID" value="NZ_JASUZV010000002.1"/>
</dbReference>
<evidence type="ECO:0000313" key="2">
    <source>
        <dbReference type="EMBL" id="MDL5042918.1"/>
    </source>
</evidence>
<organism evidence="2 3">
    <name type="scientific">Streptococcus raffinosi</name>
    <dbReference type="NCBI Taxonomy" id="3053355"/>
    <lineage>
        <taxon>Bacteria</taxon>
        <taxon>Bacillati</taxon>
        <taxon>Bacillota</taxon>
        <taxon>Bacilli</taxon>
        <taxon>Lactobacillales</taxon>
        <taxon>Streptococcaceae</taxon>
        <taxon>Streptococcus</taxon>
    </lineage>
</organism>
<gene>
    <name evidence="2" type="ORF">QRD39_02185</name>
</gene>
<dbReference type="EMBL" id="JASUZV010000002">
    <property type="protein sequence ID" value="MDL5042918.1"/>
    <property type="molecule type" value="Genomic_DNA"/>
</dbReference>
<keyword evidence="3" id="KW-1185">Reference proteome</keyword>
<proteinExistence type="inferred from homology"/>
<comment type="similarity">
    <text evidence="1">Belongs to the UPF0236 family.</text>
</comment>